<accession>A0A3S9SZG5</accession>
<dbReference type="Pfam" id="PF13181">
    <property type="entry name" value="TPR_8"/>
    <property type="match status" value="1"/>
</dbReference>
<dbReference type="Gene3D" id="1.25.40.10">
    <property type="entry name" value="Tetratricopeptide repeat domain"/>
    <property type="match status" value="2"/>
</dbReference>
<dbReference type="EMBL" id="CP016379">
    <property type="protein sequence ID" value="AZR73726.1"/>
    <property type="molecule type" value="Genomic_DNA"/>
</dbReference>
<evidence type="ECO:0000256" key="2">
    <source>
        <dbReference type="ARBA" id="ARBA00022490"/>
    </source>
</evidence>
<dbReference type="InterPro" id="IPR051476">
    <property type="entry name" value="Bac_ResReg_Asp_Phosphatase"/>
</dbReference>
<evidence type="ECO:0000256" key="5">
    <source>
        <dbReference type="ARBA" id="ARBA00038253"/>
    </source>
</evidence>
<keyword evidence="2" id="KW-0963">Cytoplasm</keyword>
<dbReference type="Proteomes" id="UP000267250">
    <property type="component" value="Chromosome"/>
</dbReference>
<organism evidence="7 8">
    <name type="scientific">Anoxybacter fermentans</name>
    <dbReference type="NCBI Taxonomy" id="1323375"/>
    <lineage>
        <taxon>Bacteria</taxon>
        <taxon>Bacillati</taxon>
        <taxon>Bacillota</taxon>
        <taxon>Clostridia</taxon>
        <taxon>Halanaerobiales</taxon>
        <taxon>Anoxybacter</taxon>
    </lineage>
</organism>
<comment type="similarity">
    <text evidence="5">Belongs to the Rap family.</text>
</comment>
<evidence type="ECO:0000256" key="4">
    <source>
        <dbReference type="ARBA" id="ARBA00022803"/>
    </source>
</evidence>
<dbReference type="PROSITE" id="PS50005">
    <property type="entry name" value="TPR"/>
    <property type="match status" value="1"/>
</dbReference>
<keyword evidence="4 6" id="KW-0802">TPR repeat</keyword>
<dbReference type="RefSeq" id="WP_127017073.1">
    <property type="nucleotide sequence ID" value="NZ_CP016379.1"/>
</dbReference>
<name>A0A3S9SZG5_9FIRM</name>
<reference evidence="7 8" key="1">
    <citation type="submission" date="2016-07" db="EMBL/GenBank/DDBJ databases">
        <title>Genome and transcriptome analysis of iron-reducing fermentative bacteria Anoxybacter fermentans.</title>
        <authorList>
            <person name="Zeng X."/>
            <person name="Shao Z."/>
        </authorList>
    </citation>
    <scope>NUCLEOTIDE SEQUENCE [LARGE SCALE GENOMIC DNA]</scope>
    <source>
        <strain evidence="7 8">DY22613</strain>
    </source>
</reference>
<dbReference type="SUPFAM" id="SSF48452">
    <property type="entry name" value="TPR-like"/>
    <property type="match status" value="2"/>
</dbReference>
<dbReference type="OrthoDB" id="5516148at2"/>
<dbReference type="InterPro" id="IPR019734">
    <property type="entry name" value="TPR_rpt"/>
</dbReference>
<dbReference type="Pfam" id="PF13424">
    <property type="entry name" value="TPR_12"/>
    <property type="match status" value="1"/>
</dbReference>
<sequence>MENIEPYLEKAKQSLEEKDFKRFIENIVIAKHLTKSYTEYRPEVLYQYAIGLYKLGDYKGAYEEIEEAIVVQEPEKKYNLIKIKGIILGKLGALEDAVQIFERLSKLDEYPRIKIGAINNLAWVYVYLFKQKSDSEFLKKAIEKCNSLITQFNLFDDNDLRGKVLINLGTVYWYQKNFKESLDVFNEALKYVKDHPRLFNNLASVYVQLGETEKAYEFIDKAELIADRTKNYFEKAQSYVILAELSEYNEDYLRAIDYYQVALDHFISVQAPLEIYECFDNILRLQAKINRESIKLMKENFKNKVLNSLGEEIHLKLDFEKEVI</sequence>
<evidence type="ECO:0000313" key="8">
    <source>
        <dbReference type="Proteomes" id="UP000267250"/>
    </source>
</evidence>
<evidence type="ECO:0000256" key="1">
    <source>
        <dbReference type="ARBA" id="ARBA00004496"/>
    </source>
</evidence>
<evidence type="ECO:0000313" key="7">
    <source>
        <dbReference type="EMBL" id="AZR73726.1"/>
    </source>
</evidence>
<evidence type="ECO:0000256" key="3">
    <source>
        <dbReference type="ARBA" id="ARBA00022737"/>
    </source>
</evidence>
<dbReference type="InterPro" id="IPR011990">
    <property type="entry name" value="TPR-like_helical_dom_sf"/>
</dbReference>
<comment type="subcellular location">
    <subcellularLocation>
        <location evidence="1">Cytoplasm</location>
    </subcellularLocation>
</comment>
<dbReference type="GO" id="GO:0005737">
    <property type="term" value="C:cytoplasm"/>
    <property type="evidence" value="ECO:0007669"/>
    <property type="project" value="UniProtKB-SubCell"/>
</dbReference>
<keyword evidence="3" id="KW-0677">Repeat</keyword>
<gene>
    <name evidence="7" type="ORF">BBF96_10220</name>
</gene>
<dbReference type="SMART" id="SM00028">
    <property type="entry name" value="TPR"/>
    <property type="match status" value="5"/>
</dbReference>
<dbReference type="AlphaFoldDB" id="A0A3S9SZG5"/>
<feature type="repeat" description="TPR" evidence="6">
    <location>
        <begin position="162"/>
        <end position="195"/>
    </location>
</feature>
<keyword evidence="8" id="KW-1185">Reference proteome</keyword>
<dbReference type="PANTHER" id="PTHR46630">
    <property type="entry name" value="TETRATRICOPEPTIDE REPEAT PROTEIN 29"/>
    <property type="match status" value="1"/>
</dbReference>
<dbReference type="PANTHER" id="PTHR46630:SF1">
    <property type="entry name" value="TETRATRICOPEPTIDE REPEAT PROTEIN 29"/>
    <property type="match status" value="1"/>
</dbReference>
<evidence type="ECO:0000256" key="6">
    <source>
        <dbReference type="PROSITE-ProRule" id="PRU00339"/>
    </source>
</evidence>
<dbReference type="KEGG" id="aft:BBF96_10220"/>
<proteinExistence type="inferred from homology"/>
<protein>
    <submittedName>
        <fullName evidence="7">Uncharacterized protein</fullName>
    </submittedName>
</protein>